<dbReference type="InterPro" id="IPR001128">
    <property type="entry name" value="Cyt_P450"/>
</dbReference>
<evidence type="ECO:0000313" key="4">
    <source>
        <dbReference type="EMBL" id="WXG69416.1"/>
    </source>
</evidence>
<reference evidence="4 5" key="1">
    <citation type="submission" date="2024-03" db="EMBL/GenBank/DDBJ databases">
        <title>Natural products discovery in diverse microorganisms through a two-stage MS feature dereplication strategy.</title>
        <authorList>
            <person name="Zhang R."/>
        </authorList>
    </citation>
    <scope>NUCLEOTIDE SEQUENCE [LARGE SCALE GENOMIC DNA]</scope>
    <source>
        <strain evidence="4 5">18930</strain>
    </source>
</reference>
<dbReference type="Pfam" id="PF00067">
    <property type="entry name" value="p450"/>
    <property type="match status" value="1"/>
</dbReference>
<dbReference type="InterPro" id="IPR050121">
    <property type="entry name" value="Cytochrome_P450_monoxygenase"/>
</dbReference>
<name>A0ABZ2PNU4_9NOCA</name>
<evidence type="ECO:0000256" key="3">
    <source>
        <dbReference type="ARBA" id="ARBA00023004"/>
    </source>
</evidence>
<dbReference type="InterPro" id="IPR036396">
    <property type="entry name" value="Cyt_P450_sf"/>
</dbReference>
<keyword evidence="3" id="KW-0408">Iron</keyword>
<dbReference type="PRINTS" id="PR00385">
    <property type="entry name" value="P450"/>
</dbReference>
<keyword evidence="2" id="KW-0479">Metal-binding</keyword>
<protein>
    <submittedName>
        <fullName evidence="4">Cytochrome P450</fullName>
    </submittedName>
</protein>
<gene>
    <name evidence="4" type="ORF">WDS16_02320</name>
</gene>
<dbReference type="PANTHER" id="PTHR24305:SF166">
    <property type="entry name" value="CYTOCHROME P450 12A4, MITOCHONDRIAL-RELATED"/>
    <property type="match status" value="1"/>
</dbReference>
<accession>A0ABZ2PNU4</accession>
<organism evidence="4 5">
    <name type="scientific">Rhodococcus sovatensis</name>
    <dbReference type="NCBI Taxonomy" id="1805840"/>
    <lineage>
        <taxon>Bacteria</taxon>
        <taxon>Bacillati</taxon>
        <taxon>Actinomycetota</taxon>
        <taxon>Actinomycetes</taxon>
        <taxon>Mycobacteriales</taxon>
        <taxon>Nocardiaceae</taxon>
        <taxon>Rhodococcus</taxon>
    </lineage>
</organism>
<dbReference type="PRINTS" id="PR00465">
    <property type="entry name" value="EP450IV"/>
</dbReference>
<evidence type="ECO:0000313" key="5">
    <source>
        <dbReference type="Proteomes" id="UP001432000"/>
    </source>
</evidence>
<evidence type="ECO:0000256" key="1">
    <source>
        <dbReference type="ARBA" id="ARBA00010617"/>
    </source>
</evidence>
<evidence type="ECO:0000256" key="2">
    <source>
        <dbReference type="ARBA" id="ARBA00022723"/>
    </source>
</evidence>
<dbReference type="PANTHER" id="PTHR24305">
    <property type="entry name" value="CYTOCHROME P450"/>
    <property type="match status" value="1"/>
</dbReference>
<dbReference type="EMBL" id="CP147846">
    <property type="protein sequence ID" value="WXG69416.1"/>
    <property type="molecule type" value="Genomic_DNA"/>
</dbReference>
<dbReference type="Gene3D" id="1.10.630.10">
    <property type="entry name" value="Cytochrome P450"/>
    <property type="match status" value="1"/>
</dbReference>
<proteinExistence type="inferred from homology"/>
<dbReference type="RefSeq" id="WP_338890187.1">
    <property type="nucleotide sequence ID" value="NZ_CP147846.1"/>
</dbReference>
<dbReference type="Proteomes" id="UP001432000">
    <property type="component" value="Chromosome"/>
</dbReference>
<sequence>MKLGFPPVAAGVIARRRVAMKILEKFDADSIALKTVTKLRAEFGSGPVELDIPGRTVVVVLDPDDASNILDDTPARFTAANREKRSALAPFQPRGLLISNDRARRSRRPVNEAALETPETLHSMARPFATAIDEEMSSFVVESRRNPEFDAGQFTSVWWCAVRRITLGDAARDDSSLTDALWTLRTAGNWSYFFPNRHRLRDRFFDGLYNYAENVEENSLLAALDSRARGAATDPVGQIPHWLFAFDAAGIATIRAFALLVTHPEQMAEARREIDGADPKSPHPLPFLRSCVLESLRLWPTTPTILRDSVVDTYWGDDRMKIRSGSAFLIYTPAFHRDTHTLDYADSFLPSVWLDGRAESQRGFLPFSSGPAGCPGRNIALFAASTALAQLVAGFGNYRLTSTPQLTPSYPMPATFDHFGLNFSS</sequence>
<keyword evidence="5" id="KW-1185">Reference proteome</keyword>
<dbReference type="InterPro" id="IPR002403">
    <property type="entry name" value="Cyt_P450_E_grp-IV"/>
</dbReference>
<comment type="similarity">
    <text evidence="1">Belongs to the cytochrome P450 family.</text>
</comment>
<dbReference type="SUPFAM" id="SSF48264">
    <property type="entry name" value="Cytochrome P450"/>
    <property type="match status" value="1"/>
</dbReference>